<evidence type="ECO:0000313" key="6">
    <source>
        <dbReference type="Proteomes" id="UP000003195"/>
    </source>
</evidence>
<feature type="domain" description="Sigma 54 modulation/S30EA ribosomal protein C-terminal" evidence="4">
    <location>
        <begin position="118"/>
        <end position="173"/>
    </location>
</feature>
<keyword evidence="6" id="KW-1185">Reference proteome</keyword>
<evidence type="ECO:0000259" key="4">
    <source>
        <dbReference type="Pfam" id="PF16321"/>
    </source>
</evidence>
<comment type="caution">
    <text evidence="5">The sequence shown here is derived from an EMBL/GenBank/DDBJ whole genome shotgun (WGS) entry which is preliminary data.</text>
</comment>
<comment type="subunit">
    <text evidence="3">Interacts with 100S ribosomes.</text>
</comment>
<organism evidence="5 6">
    <name type="scientific">Megasphaera micronuciformis F0359</name>
    <dbReference type="NCBI Taxonomy" id="706434"/>
    <lineage>
        <taxon>Bacteria</taxon>
        <taxon>Bacillati</taxon>
        <taxon>Bacillota</taxon>
        <taxon>Negativicutes</taxon>
        <taxon>Veillonellales</taxon>
        <taxon>Veillonellaceae</taxon>
        <taxon>Megasphaera</taxon>
    </lineage>
</organism>
<dbReference type="PANTHER" id="PTHR33231">
    <property type="entry name" value="30S RIBOSOMAL PROTEIN"/>
    <property type="match status" value="1"/>
</dbReference>
<reference evidence="5 6" key="1">
    <citation type="submission" date="2010-08" db="EMBL/GenBank/DDBJ databases">
        <authorList>
            <person name="Weinstock G."/>
            <person name="Sodergren E."/>
            <person name="Clifton S."/>
            <person name="Fulton L."/>
            <person name="Fulton B."/>
            <person name="Courtney L."/>
            <person name="Fronick C."/>
            <person name="Harrison M."/>
            <person name="Strong C."/>
            <person name="Farmer C."/>
            <person name="Delahaunty K."/>
            <person name="Markovic C."/>
            <person name="Hall O."/>
            <person name="Minx P."/>
            <person name="Tomlinson C."/>
            <person name="Mitreva M."/>
            <person name="Hou S."/>
            <person name="Chen J."/>
            <person name="Wollam A."/>
            <person name="Pepin K.H."/>
            <person name="Johnson M."/>
            <person name="Bhonagiri V."/>
            <person name="Zhang X."/>
            <person name="Suruliraj S."/>
            <person name="Warren W."/>
            <person name="Chinwalla A."/>
            <person name="Mardis E.R."/>
            <person name="Wilson R.K."/>
        </authorList>
    </citation>
    <scope>NUCLEOTIDE SEQUENCE [LARGE SCALE GENOMIC DNA]</scope>
    <source>
        <strain evidence="5 6">F0359</strain>
    </source>
</reference>
<dbReference type="InterPro" id="IPR034694">
    <property type="entry name" value="HPF_long/plastid"/>
</dbReference>
<evidence type="ECO:0000256" key="2">
    <source>
        <dbReference type="ARBA" id="ARBA00022845"/>
    </source>
</evidence>
<sequence>MGCIMATSVRGKNLEITAALKDYVLKHEKKIMKYFDTDVALQAMLSVEKERKIAELTLRVDGVVLRVVETGEDMYAAIDIVFDKMVRQIHKYKTKLARRIKDGSFKPTLVTESPESDEAFEIVRTKTFTPQPMDVEEAILQMNLVGHDFFVFLNADTDKISVVYKRKHGKYGLIEPEA</sequence>
<dbReference type="Pfam" id="PF02482">
    <property type="entry name" value="Ribosomal_S30AE"/>
    <property type="match status" value="1"/>
</dbReference>
<evidence type="ECO:0000256" key="1">
    <source>
        <dbReference type="ARBA" id="ARBA00022490"/>
    </source>
</evidence>
<dbReference type="InterPro" id="IPR050574">
    <property type="entry name" value="HPF/YfiA_ribosome-assoc"/>
</dbReference>
<dbReference type="Gene3D" id="3.30.160.100">
    <property type="entry name" value="Ribosome hibernation promotion factor-like"/>
    <property type="match status" value="1"/>
</dbReference>
<evidence type="ECO:0000256" key="3">
    <source>
        <dbReference type="HAMAP-Rule" id="MF_00839"/>
    </source>
</evidence>
<dbReference type="EMBL" id="AECS01000038">
    <property type="protein sequence ID" value="EFQ03761.1"/>
    <property type="molecule type" value="Genomic_DNA"/>
</dbReference>
<dbReference type="SUPFAM" id="SSF69754">
    <property type="entry name" value="Ribosome binding protein Y (YfiA homologue)"/>
    <property type="match status" value="1"/>
</dbReference>
<dbReference type="STRING" id="706434.HMPREF9429_01435"/>
<evidence type="ECO:0000313" key="5">
    <source>
        <dbReference type="EMBL" id="EFQ03761.1"/>
    </source>
</evidence>
<keyword evidence="1 3" id="KW-0963">Cytoplasm</keyword>
<dbReference type="GO" id="GO:0045900">
    <property type="term" value="P:negative regulation of translational elongation"/>
    <property type="evidence" value="ECO:0007669"/>
    <property type="project" value="TreeGrafter"/>
</dbReference>
<dbReference type="eggNOG" id="COG1544">
    <property type="taxonomic scope" value="Bacteria"/>
</dbReference>
<dbReference type="HOGENOM" id="CLU_071472_0_3_9"/>
<dbReference type="Proteomes" id="UP000003195">
    <property type="component" value="Unassembled WGS sequence"/>
</dbReference>
<dbReference type="InterPro" id="IPR032528">
    <property type="entry name" value="Ribosom_S30AE_C"/>
</dbReference>
<dbReference type="NCBIfam" id="TIGR00741">
    <property type="entry name" value="yfiA"/>
    <property type="match status" value="1"/>
</dbReference>
<dbReference type="GO" id="GO:0022627">
    <property type="term" value="C:cytosolic small ribosomal subunit"/>
    <property type="evidence" value="ECO:0007669"/>
    <property type="project" value="TreeGrafter"/>
</dbReference>
<dbReference type="FunFam" id="3.30.505.50:FF:000001">
    <property type="entry name" value="Ribosome hibernation promoting factor"/>
    <property type="match status" value="1"/>
</dbReference>
<dbReference type="HAMAP" id="MF_00839">
    <property type="entry name" value="HPF"/>
    <property type="match status" value="1"/>
</dbReference>
<comment type="subcellular location">
    <subcellularLocation>
        <location evidence="3">Cytoplasm</location>
    </subcellularLocation>
</comment>
<name>E2ZD95_9FIRM</name>
<accession>E2ZD95</accession>
<dbReference type="Gene3D" id="3.30.505.50">
    <property type="entry name" value="Sigma 54 modulation/S30EA ribosomal protein, C-terminal domain"/>
    <property type="match status" value="1"/>
</dbReference>
<comment type="function">
    <text evidence="3">Required for dimerization of active 70S ribosomes into 100S ribosomes in stationary phase; 100S ribosomes are translationally inactive and sometimes present during exponential growth.</text>
</comment>
<dbReference type="InterPro" id="IPR003489">
    <property type="entry name" value="RHF/RaiA"/>
</dbReference>
<protein>
    <recommendedName>
        <fullName evidence="3">Ribosome hibernation promoting factor</fullName>
        <shortName evidence="3">HPF</shortName>
    </recommendedName>
</protein>
<proteinExistence type="inferred from homology"/>
<keyword evidence="2 3" id="KW-0810">Translation regulation</keyword>
<gene>
    <name evidence="5" type="primary">raiA</name>
    <name evidence="3" type="synonym">hpf</name>
    <name evidence="5" type="ORF">HMPREF9429_01435</name>
</gene>
<dbReference type="Pfam" id="PF16321">
    <property type="entry name" value="Ribosom_S30AE_C"/>
    <property type="match status" value="1"/>
</dbReference>
<dbReference type="InterPro" id="IPR036567">
    <property type="entry name" value="RHF-like"/>
</dbReference>
<dbReference type="InterPro" id="IPR038416">
    <property type="entry name" value="Ribosom_S30AE_C_sf"/>
</dbReference>
<dbReference type="CDD" id="cd00552">
    <property type="entry name" value="RaiA"/>
    <property type="match status" value="1"/>
</dbReference>
<dbReference type="PANTHER" id="PTHR33231:SF1">
    <property type="entry name" value="30S RIBOSOMAL PROTEIN"/>
    <property type="match status" value="1"/>
</dbReference>
<dbReference type="GO" id="GO:0043024">
    <property type="term" value="F:ribosomal small subunit binding"/>
    <property type="evidence" value="ECO:0007669"/>
    <property type="project" value="TreeGrafter"/>
</dbReference>
<dbReference type="AlphaFoldDB" id="E2ZD95"/>
<comment type="similarity">
    <text evidence="3">Belongs to the HPF/YfiA ribosome-associated protein family. Long HPF subfamily.</text>
</comment>